<comment type="caution">
    <text evidence="2">The sequence shown here is derived from an EMBL/GenBank/DDBJ whole genome shotgun (WGS) entry which is preliminary data.</text>
</comment>
<gene>
    <name evidence="2" type="ORF">CRG98_035502</name>
</gene>
<evidence type="ECO:0000256" key="1">
    <source>
        <dbReference type="SAM" id="MobiDB-lite"/>
    </source>
</evidence>
<feature type="region of interest" description="Disordered" evidence="1">
    <location>
        <begin position="72"/>
        <end position="98"/>
    </location>
</feature>
<dbReference type="Proteomes" id="UP000233551">
    <property type="component" value="Unassembled WGS sequence"/>
</dbReference>
<reference evidence="2 3" key="1">
    <citation type="submission" date="2017-11" db="EMBL/GenBank/DDBJ databases">
        <title>De-novo sequencing of pomegranate (Punica granatum L.) genome.</title>
        <authorList>
            <person name="Akparov Z."/>
            <person name="Amiraslanov A."/>
            <person name="Hajiyeva S."/>
            <person name="Abbasov M."/>
            <person name="Kaur K."/>
            <person name="Hamwieh A."/>
            <person name="Solovyev V."/>
            <person name="Salamov A."/>
            <person name="Braich B."/>
            <person name="Kosarev P."/>
            <person name="Mahmoud A."/>
            <person name="Hajiyev E."/>
            <person name="Babayeva S."/>
            <person name="Izzatullayeva V."/>
            <person name="Mammadov A."/>
            <person name="Mammadov A."/>
            <person name="Sharifova S."/>
            <person name="Ojaghi J."/>
            <person name="Eynullazada K."/>
            <person name="Bayramov B."/>
            <person name="Abdulazimova A."/>
            <person name="Shahmuradov I."/>
        </authorList>
    </citation>
    <scope>NUCLEOTIDE SEQUENCE [LARGE SCALE GENOMIC DNA]</scope>
    <source>
        <strain evidence="3">cv. AG2017</strain>
        <tissue evidence="2">Leaf</tissue>
    </source>
</reference>
<organism evidence="2 3">
    <name type="scientific">Punica granatum</name>
    <name type="common">Pomegranate</name>
    <dbReference type="NCBI Taxonomy" id="22663"/>
    <lineage>
        <taxon>Eukaryota</taxon>
        <taxon>Viridiplantae</taxon>
        <taxon>Streptophyta</taxon>
        <taxon>Embryophyta</taxon>
        <taxon>Tracheophyta</taxon>
        <taxon>Spermatophyta</taxon>
        <taxon>Magnoliopsida</taxon>
        <taxon>eudicotyledons</taxon>
        <taxon>Gunneridae</taxon>
        <taxon>Pentapetalae</taxon>
        <taxon>rosids</taxon>
        <taxon>malvids</taxon>
        <taxon>Myrtales</taxon>
        <taxon>Lythraceae</taxon>
        <taxon>Punica</taxon>
    </lineage>
</organism>
<evidence type="ECO:0000313" key="2">
    <source>
        <dbReference type="EMBL" id="PKI44110.1"/>
    </source>
</evidence>
<proteinExistence type="predicted"/>
<keyword evidence="3" id="KW-1185">Reference proteome</keyword>
<accession>A0A2I0IK79</accession>
<feature type="compositionally biased region" description="Basic and acidic residues" evidence="1">
    <location>
        <begin position="87"/>
        <end position="98"/>
    </location>
</feature>
<dbReference type="EMBL" id="PGOL01002946">
    <property type="protein sequence ID" value="PKI44110.1"/>
    <property type="molecule type" value="Genomic_DNA"/>
</dbReference>
<protein>
    <submittedName>
        <fullName evidence="2">Uncharacterized protein</fullName>
    </submittedName>
</protein>
<evidence type="ECO:0000313" key="3">
    <source>
        <dbReference type="Proteomes" id="UP000233551"/>
    </source>
</evidence>
<name>A0A2I0IK79_PUNGR</name>
<feature type="region of interest" description="Disordered" evidence="1">
    <location>
        <begin position="1"/>
        <end position="24"/>
    </location>
</feature>
<dbReference type="AlphaFoldDB" id="A0A2I0IK79"/>
<sequence length="98" mass="10601">MRYRFPGHAAVSRAAGRGDQPRQPLLRLREADWHGGREPDLGEAALACLAARELCDESGDSLAGEVRCLESDSAGSGELSSTNTHGKWKEDGRLVLRV</sequence>